<feature type="compositionally biased region" description="Low complexity" evidence="1">
    <location>
        <begin position="210"/>
        <end position="228"/>
    </location>
</feature>
<protein>
    <recommendedName>
        <fullName evidence="5">Basic proline-rich protein</fullName>
    </recommendedName>
</protein>
<feature type="transmembrane region" description="Helical" evidence="2">
    <location>
        <begin position="285"/>
        <end position="306"/>
    </location>
</feature>
<name>A0ABN1BZ13_SACER</name>
<keyword evidence="2" id="KW-0472">Membrane</keyword>
<sequence length="473" mass="49292">MTGSLPNTQRETAPLKRDNSRVRPENRSEPPDPEEAGEEKTRPAFPQPSAQQPAASSGPHQVGQQHPAASSGPTQVTPQPGASSGPHQVGQQHPAASSGPTQVTPQLASSSGPHQVGQQHPAASSGPTQVTPQLASSSGPHQVGQQHPAASSGPTQVTPQPGASSGPHQVGQQHPAASSGPTHVTPQPGASSGPHHVGQAHPAASGGPGYQPQQPHPTAQQPMPQAHHGQYPSNPPHRGPQPTAKQPYPAQPQQAAPGHAPAAGPGNARAAETRRPAGGVTPMGWLLRAAGLCAVAVISGLLWIALKPGSEPEPQAQDTAPRTKYQFAPVTKEDAFQGCKSISTSRIAQFFARQECDHLTRALYTTTLPDGDKVLTSVVTVLMPTPQSATELDELTTKNNTGNIKDLVEDGRQAEKNFPDLNDHAYASQRQDRLVVIGDSAYIGKKTPAKDPALLEVTRDALQLGRPQDQAPQ</sequence>
<feature type="compositionally biased region" description="Basic and acidic residues" evidence="1">
    <location>
        <begin position="13"/>
        <end position="30"/>
    </location>
</feature>
<feature type="compositionally biased region" description="Polar residues" evidence="1">
    <location>
        <begin position="1"/>
        <end position="11"/>
    </location>
</feature>
<feature type="compositionally biased region" description="Polar residues" evidence="1">
    <location>
        <begin position="58"/>
        <end position="190"/>
    </location>
</feature>
<proteinExistence type="predicted"/>
<dbReference type="RefSeq" id="WP_011874890.1">
    <property type="nucleotide sequence ID" value="NZ_BAAAGS010000001.1"/>
</dbReference>
<feature type="compositionally biased region" description="Low complexity" evidence="1">
    <location>
        <begin position="47"/>
        <end position="57"/>
    </location>
</feature>
<accession>A0ABN1BZ13</accession>
<evidence type="ECO:0000313" key="4">
    <source>
        <dbReference type="Proteomes" id="UP001500729"/>
    </source>
</evidence>
<organism evidence="3 4">
    <name type="scientific">Saccharopolyspora erythraea</name>
    <name type="common">Streptomyces erythraeus</name>
    <dbReference type="NCBI Taxonomy" id="1836"/>
    <lineage>
        <taxon>Bacteria</taxon>
        <taxon>Bacillati</taxon>
        <taxon>Actinomycetota</taxon>
        <taxon>Actinomycetes</taxon>
        <taxon>Pseudonocardiales</taxon>
        <taxon>Pseudonocardiaceae</taxon>
        <taxon>Saccharopolyspora</taxon>
    </lineage>
</organism>
<keyword evidence="4" id="KW-1185">Reference proteome</keyword>
<dbReference type="Proteomes" id="UP001500729">
    <property type="component" value="Unassembled WGS sequence"/>
</dbReference>
<evidence type="ECO:0000313" key="3">
    <source>
        <dbReference type="EMBL" id="GAA0507789.1"/>
    </source>
</evidence>
<keyword evidence="2" id="KW-1133">Transmembrane helix</keyword>
<comment type="caution">
    <text evidence="3">The sequence shown here is derived from an EMBL/GenBank/DDBJ whole genome shotgun (WGS) entry which is preliminary data.</text>
</comment>
<evidence type="ECO:0000256" key="1">
    <source>
        <dbReference type="SAM" id="MobiDB-lite"/>
    </source>
</evidence>
<gene>
    <name evidence="3" type="ORF">GCM10009533_03260</name>
</gene>
<dbReference type="EMBL" id="BAAAGS010000001">
    <property type="protein sequence ID" value="GAA0507789.1"/>
    <property type="molecule type" value="Genomic_DNA"/>
</dbReference>
<evidence type="ECO:0008006" key="5">
    <source>
        <dbReference type="Google" id="ProtNLM"/>
    </source>
</evidence>
<feature type="compositionally biased region" description="Low complexity" evidence="1">
    <location>
        <begin position="240"/>
        <end position="270"/>
    </location>
</feature>
<evidence type="ECO:0000256" key="2">
    <source>
        <dbReference type="SAM" id="Phobius"/>
    </source>
</evidence>
<feature type="region of interest" description="Disordered" evidence="1">
    <location>
        <begin position="1"/>
        <end position="276"/>
    </location>
</feature>
<reference evidence="3 4" key="1">
    <citation type="journal article" date="2019" name="Int. J. Syst. Evol. Microbiol.">
        <title>The Global Catalogue of Microorganisms (GCM) 10K type strain sequencing project: providing services to taxonomists for standard genome sequencing and annotation.</title>
        <authorList>
            <consortium name="The Broad Institute Genomics Platform"/>
            <consortium name="The Broad Institute Genome Sequencing Center for Infectious Disease"/>
            <person name="Wu L."/>
            <person name="Ma J."/>
        </authorList>
    </citation>
    <scope>NUCLEOTIDE SEQUENCE [LARGE SCALE GENOMIC DNA]</scope>
    <source>
        <strain evidence="3 4">JCM 10303</strain>
    </source>
</reference>
<keyword evidence="2" id="KW-0812">Transmembrane</keyword>